<dbReference type="Proteomes" id="UP000295146">
    <property type="component" value="Unassembled WGS sequence"/>
</dbReference>
<evidence type="ECO:0000313" key="1">
    <source>
        <dbReference type="EMBL" id="TDW75224.1"/>
    </source>
</evidence>
<dbReference type="AlphaFoldDB" id="A0A4R8CGK2"/>
<comment type="caution">
    <text evidence="1">The sequence shown here is derived from an EMBL/GenBank/DDBJ whole genome shotgun (WGS) entry which is preliminary data.</text>
</comment>
<sequence>MNQWLFERINAITAGGATLLALAVNQAIVHAALLTRLLPGSLDGGVRQLGAERRPLTDLVGAVAGARLRPVLVTAGQLRLS</sequence>
<proteinExistence type="predicted"/>
<name>A0A4R8CGK2_9ACTN</name>
<accession>A0A4R8CGK2</accession>
<dbReference type="RefSeq" id="WP_134097252.1">
    <property type="nucleotide sequence ID" value="NZ_SODP01000001.1"/>
</dbReference>
<protein>
    <submittedName>
        <fullName evidence="1">Uncharacterized protein</fullName>
    </submittedName>
</protein>
<organism evidence="1 2">
    <name type="scientific">Kribbella pratensis</name>
    <dbReference type="NCBI Taxonomy" id="2512112"/>
    <lineage>
        <taxon>Bacteria</taxon>
        <taxon>Bacillati</taxon>
        <taxon>Actinomycetota</taxon>
        <taxon>Actinomycetes</taxon>
        <taxon>Propionibacteriales</taxon>
        <taxon>Kribbellaceae</taxon>
        <taxon>Kribbella</taxon>
    </lineage>
</organism>
<dbReference type="EMBL" id="SODP01000001">
    <property type="protein sequence ID" value="TDW75224.1"/>
    <property type="molecule type" value="Genomic_DNA"/>
</dbReference>
<keyword evidence="2" id="KW-1185">Reference proteome</keyword>
<gene>
    <name evidence="1" type="ORF">EV653_0346</name>
</gene>
<evidence type="ECO:0000313" key="2">
    <source>
        <dbReference type="Proteomes" id="UP000295146"/>
    </source>
</evidence>
<reference evidence="1 2" key="1">
    <citation type="submission" date="2019-03" db="EMBL/GenBank/DDBJ databases">
        <title>Genomic Encyclopedia of Type Strains, Phase III (KMG-III): the genomes of soil and plant-associated and newly described type strains.</title>
        <authorList>
            <person name="Whitman W."/>
        </authorList>
    </citation>
    <scope>NUCLEOTIDE SEQUENCE [LARGE SCALE GENOMIC DNA]</scope>
    <source>
        <strain evidence="1 2">VKM Ac-2573</strain>
    </source>
</reference>